<accession>A0ACC2JDA8</accession>
<name>A0ACC2JDA8_9PEZI</name>
<protein>
    <submittedName>
        <fullName evidence="1">Uncharacterized protein</fullName>
    </submittedName>
</protein>
<gene>
    <name evidence="1" type="ORF">O1611_g8180</name>
</gene>
<reference evidence="1" key="1">
    <citation type="submission" date="2022-12" db="EMBL/GenBank/DDBJ databases">
        <title>Genome Sequence of Lasiodiplodia mahajangana.</title>
        <authorList>
            <person name="Buettner E."/>
        </authorList>
    </citation>
    <scope>NUCLEOTIDE SEQUENCE</scope>
    <source>
        <strain evidence="1">VT137</strain>
    </source>
</reference>
<proteinExistence type="predicted"/>
<organism evidence="1 2">
    <name type="scientific">Lasiodiplodia mahajangana</name>
    <dbReference type="NCBI Taxonomy" id="1108764"/>
    <lineage>
        <taxon>Eukaryota</taxon>
        <taxon>Fungi</taxon>
        <taxon>Dikarya</taxon>
        <taxon>Ascomycota</taxon>
        <taxon>Pezizomycotina</taxon>
        <taxon>Dothideomycetes</taxon>
        <taxon>Dothideomycetes incertae sedis</taxon>
        <taxon>Botryosphaeriales</taxon>
        <taxon>Botryosphaeriaceae</taxon>
        <taxon>Lasiodiplodia</taxon>
    </lineage>
</organism>
<comment type="caution">
    <text evidence="1">The sequence shown here is derived from an EMBL/GenBank/DDBJ whole genome shotgun (WGS) entry which is preliminary data.</text>
</comment>
<evidence type="ECO:0000313" key="2">
    <source>
        <dbReference type="Proteomes" id="UP001153332"/>
    </source>
</evidence>
<keyword evidence="2" id="KW-1185">Reference proteome</keyword>
<evidence type="ECO:0000313" key="1">
    <source>
        <dbReference type="EMBL" id="KAJ8125460.1"/>
    </source>
</evidence>
<sequence length="197" mass="21801">MQFVLLLLSIPLNAIEQTCSSIHTGLSTYGGGGSSGSRSGTSSDASDDMRIWRSSFAAHSDEPAVDVKRKKNDSTVCKRPQPSTGDDDEGGCAKVRDEVERVAYAQLARLDAWWVGLPLGCESHIKYVHSTLIHKEALEQPLNYNQSLAQHQHYRVDPSSAAMEDGQEGELRQKSEDEKNYIYEGRDDGKREQSAQE</sequence>
<dbReference type="Proteomes" id="UP001153332">
    <property type="component" value="Unassembled WGS sequence"/>
</dbReference>
<dbReference type="EMBL" id="JAPUUL010002352">
    <property type="protein sequence ID" value="KAJ8125460.1"/>
    <property type="molecule type" value="Genomic_DNA"/>
</dbReference>